<evidence type="ECO:0008006" key="3">
    <source>
        <dbReference type="Google" id="ProtNLM"/>
    </source>
</evidence>
<proteinExistence type="predicted"/>
<evidence type="ECO:0000313" key="2">
    <source>
        <dbReference type="Proteomes" id="UP001432222"/>
    </source>
</evidence>
<name>A0ABZ1U8F5_9ACTN</name>
<evidence type="ECO:0000313" key="1">
    <source>
        <dbReference type="EMBL" id="WUQ87462.1"/>
    </source>
</evidence>
<dbReference type="RefSeq" id="WP_328958021.1">
    <property type="nucleotide sequence ID" value="NZ_CP108110.1"/>
</dbReference>
<dbReference type="InterPro" id="IPR006311">
    <property type="entry name" value="TAT_signal"/>
</dbReference>
<organism evidence="1 2">
    <name type="scientific">Kitasatospora purpeofusca</name>
    <dbReference type="NCBI Taxonomy" id="67352"/>
    <lineage>
        <taxon>Bacteria</taxon>
        <taxon>Bacillati</taxon>
        <taxon>Actinomycetota</taxon>
        <taxon>Actinomycetes</taxon>
        <taxon>Kitasatosporales</taxon>
        <taxon>Streptomycetaceae</taxon>
        <taxon>Kitasatospora</taxon>
    </lineage>
</organism>
<dbReference type="EMBL" id="CP108110">
    <property type="protein sequence ID" value="WUQ87462.1"/>
    <property type="molecule type" value="Genomic_DNA"/>
</dbReference>
<gene>
    <name evidence="1" type="ORF">OHA16_33550</name>
</gene>
<keyword evidence="2" id="KW-1185">Reference proteome</keyword>
<protein>
    <recommendedName>
        <fullName evidence="3">Secreted protein</fullName>
    </recommendedName>
</protein>
<reference evidence="1" key="1">
    <citation type="submission" date="2022-10" db="EMBL/GenBank/DDBJ databases">
        <title>The complete genomes of actinobacterial strains from the NBC collection.</title>
        <authorList>
            <person name="Joergensen T.S."/>
            <person name="Alvarez Arevalo M."/>
            <person name="Sterndorff E.B."/>
            <person name="Faurdal D."/>
            <person name="Vuksanovic O."/>
            <person name="Mourched A.-S."/>
            <person name="Charusanti P."/>
            <person name="Shaw S."/>
            <person name="Blin K."/>
            <person name="Weber T."/>
        </authorList>
    </citation>
    <scope>NUCLEOTIDE SEQUENCE</scope>
    <source>
        <strain evidence="1">NBC_00222</strain>
    </source>
</reference>
<dbReference type="PROSITE" id="PS51318">
    <property type="entry name" value="TAT"/>
    <property type="match status" value="1"/>
</dbReference>
<accession>A0ABZ1U8F5</accession>
<sequence>MVDGIRDESESGEQGAATVARRSILRAVGLGAASVGLGAALPASAVATGGPATRGADALNSVNLYCSADAGTYLGGGTATVQVTIGNFSSVAATGPVSLKVITPFYANVAALPSVSGGTSRWLYRNSAPDVPSVIQVSFNGFPANTALVVPVTFTLLPAAPNIPPIGRAIFTTDANNTTDTDSDLTRNVWEFGFVRSSLATPPPGNANLYFTSPQLPLIAGGDPAEIPFHFFNGAGNLLHGTQHPAHFTFSTPFYTQIPTAGRPPGLTALYENTDPAIPSVYQLSVPPGLGALGPQTPATIAIPYLMQSNGPREYTVSSAMITPTGSDTQGDNSIAHHHFGMVSVINTRV</sequence>
<dbReference type="Proteomes" id="UP001432222">
    <property type="component" value="Chromosome"/>
</dbReference>